<gene>
    <name evidence="19" type="primary">SAT4_8</name>
    <name evidence="19" type="ORF">LOCC1_G006474</name>
</gene>
<comment type="subcellular location">
    <subcellularLocation>
        <location evidence="2">Membrane</location>
        <topology evidence="2">Lipid-anchor</topology>
        <topology evidence="2">GPI-anchor</topology>
    </subcellularLocation>
    <subcellularLocation>
        <location evidence="1">Membrane</location>
        <topology evidence="1">Multi-pass membrane protein</topology>
    </subcellularLocation>
    <subcellularLocation>
        <location evidence="3">Secreted</location>
    </subcellularLocation>
</comment>
<evidence type="ECO:0000256" key="14">
    <source>
        <dbReference type="PROSITE-ProRule" id="PRU01356"/>
    </source>
</evidence>
<dbReference type="Proteomes" id="UP000443090">
    <property type="component" value="Unassembled WGS sequence"/>
</dbReference>
<dbReference type="GO" id="GO:0098552">
    <property type="term" value="C:side of membrane"/>
    <property type="evidence" value="ECO:0007669"/>
    <property type="project" value="UniProtKB-KW"/>
</dbReference>
<evidence type="ECO:0000313" key="20">
    <source>
        <dbReference type="Proteomes" id="UP000443090"/>
    </source>
</evidence>
<dbReference type="PROSITE" id="PS52012">
    <property type="entry name" value="CFEM"/>
    <property type="match status" value="1"/>
</dbReference>
<keyword evidence="6" id="KW-0336">GPI-anchor</keyword>
<feature type="compositionally biased region" description="Polar residues" evidence="15">
    <location>
        <begin position="318"/>
        <end position="333"/>
    </location>
</feature>
<comment type="caution">
    <text evidence="19">The sequence shown here is derived from an EMBL/GenBank/DDBJ whole genome shotgun (WGS) entry which is preliminary data.</text>
</comment>
<dbReference type="Pfam" id="PF05730">
    <property type="entry name" value="CFEM"/>
    <property type="match status" value="1"/>
</dbReference>
<keyword evidence="11 14" id="KW-1015">Disulfide bond</keyword>
<keyword evidence="6" id="KW-0325">Glycoprotein</keyword>
<evidence type="ECO:0000256" key="11">
    <source>
        <dbReference type="ARBA" id="ARBA00023157"/>
    </source>
</evidence>
<comment type="similarity">
    <text evidence="13">Belongs to the SAT4 family.</text>
</comment>
<evidence type="ECO:0000256" key="16">
    <source>
        <dbReference type="SAM" id="Phobius"/>
    </source>
</evidence>
<dbReference type="Pfam" id="PF20684">
    <property type="entry name" value="Fung_rhodopsin"/>
    <property type="match status" value="1"/>
</dbReference>
<keyword evidence="12" id="KW-0449">Lipoprotein</keyword>
<keyword evidence="9 16" id="KW-1133">Transmembrane helix</keyword>
<evidence type="ECO:0000256" key="5">
    <source>
        <dbReference type="ARBA" id="ARBA00022525"/>
    </source>
</evidence>
<keyword evidence="20" id="KW-1185">Reference proteome</keyword>
<feature type="transmembrane region" description="Helical" evidence="16">
    <location>
        <begin position="134"/>
        <end position="157"/>
    </location>
</feature>
<comment type="similarity">
    <text evidence="4">Belongs to the RBT5 family.</text>
</comment>
<evidence type="ECO:0000256" key="2">
    <source>
        <dbReference type="ARBA" id="ARBA00004589"/>
    </source>
</evidence>
<accession>A0A8H8RU41</accession>
<reference evidence="19 20" key="1">
    <citation type="submission" date="2018-05" db="EMBL/GenBank/DDBJ databases">
        <title>Genome sequencing and assembly of the regulated plant pathogen Lachnellula willkommii and related sister species for the development of diagnostic species identification markers.</title>
        <authorList>
            <person name="Giroux E."/>
            <person name="Bilodeau G."/>
        </authorList>
    </citation>
    <scope>NUCLEOTIDE SEQUENCE [LARGE SCALE GENOMIC DNA]</scope>
    <source>
        <strain evidence="19 20">CBS 160.35</strain>
    </source>
</reference>
<evidence type="ECO:0000256" key="12">
    <source>
        <dbReference type="ARBA" id="ARBA00023288"/>
    </source>
</evidence>
<evidence type="ECO:0000256" key="1">
    <source>
        <dbReference type="ARBA" id="ARBA00004141"/>
    </source>
</evidence>
<organism evidence="19 20">
    <name type="scientific">Lachnellula occidentalis</name>
    <dbReference type="NCBI Taxonomy" id="215460"/>
    <lineage>
        <taxon>Eukaryota</taxon>
        <taxon>Fungi</taxon>
        <taxon>Dikarya</taxon>
        <taxon>Ascomycota</taxon>
        <taxon>Pezizomycotina</taxon>
        <taxon>Leotiomycetes</taxon>
        <taxon>Helotiales</taxon>
        <taxon>Lachnaceae</taxon>
        <taxon>Lachnellula</taxon>
    </lineage>
</organism>
<proteinExistence type="inferred from homology"/>
<feature type="chain" id="PRO_5034558861" evidence="17">
    <location>
        <begin position="17"/>
        <end position="549"/>
    </location>
</feature>
<feature type="transmembrane region" description="Helical" evidence="16">
    <location>
        <begin position="101"/>
        <end position="122"/>
    </location>
</feature>
<dbReference type="PANTHER" id="PTHR33048">
    <property type="entry name" value="PTH11-LIKE INTEGRAL MEMBRANE PROTEIN (AFU_ORTHOLOGUE AFUA_5G11245)"/>
    <property type="match status" value="1"/>
</dbReference>
<dbReference type="AlphaFoldDB" id="A0A8H8RU41"/>
<keyword evidence="7 16" id="KW-0812">Transmembrane</keyword>
<feature type="region of interest" description="Disordered" evidence="15">
    <location>
        <begin position="316"/>
        <end position="348"/>
    </location>
</feature>
<evidence type="ECO:0000256" key="8">
    <source>
        <dbReference type="ARBA" id="ARBA00022729"/>
    </source>
</evidence>
<dbReference type="GO" id="GO:0005576">
    <property type="term" value="C:extracellular region"/>
    <property type="evidence" value="ECO:0007669"/>
    <property type="project" value="UniProtKB-SubCell"/>
</dbReference>
<evidence type="ECO:0000256" key="15">
    <source>
        <dbReference type="SAM" id="MobiDB-lite"/>
    </source>
</evidence>
<sequence length="549" mass="59222">MRVSLLFILAAGGVAGQSVSDAFASLPLCGQSCLATILQSSNCNVTTIPQLSQCVCVGVQTERKISACILSTCNSTEQYVVSKASQSLCAAYPVPSRGPQVLAAIIALSAVTIPLILARAFWRILYTKLWWDDGMILISGAFLACQLAMVTIGFSAVHGLLITLLTAFQCFPVSSIWDKSITGKCLDIKTIIYAGTALSIVDDILIMCLPIPCFSSLHMGRTKKISIGAMFSIGSLSCIASAIRLKYVGDYGALTDSTWDNVDVTIWSMVEIFTAAIGACLPALRQILQHVFPKAFGIKYHTSNASRSSYRNMDRKWASSNVSSQPRNVNQKDPPTGSPSGGSNDVGNAEAVGARRITLDDCDSTELAVISRRLSTDLKGAVISTQSVETSKSFIRANRAFRNIAFGFSHVATGLPAVFCQVPPSQQCRAGHFQHILGLVRLSRQRQPEPHDPDRGCQCLAAEAAPCHPGRANWRWHRPETKPEARSPSIDFKKADTVQSPRGTFSIIANSAPKYNNQYVGGLSRKVDGDDVLIAGFRCSRARHSSLNP</sequence>
<evidence type="ECO:0000256" key="7">
    <source>
        <dbReference type="ARBA" id="ARBA00022692"/>
    </source>
</evidence>
<evidence type="ECO:0000256" key="6">
    <source>
        <dbReference type="ARBA" id="ARBA00022622"/>
    </source>
</evidence>
<feature type="domain" description="CFEM" evidence="18">
    <location>
        <begin position="1"/>
        <end position="113"/>
    </location>
</feature>
<evidence type="ECO:0000259" key="18">
    <source>
        <dbReference type="PROSITE" id="PS52012"/>
    </source>
</evidence>
<comment type="caution">
    <text evidence="14">Lacks conserved residue(s) required for the propagation of feature annotation.</text>
</comment>
<name>A0A8H8RU41_9HELO</name>
<dbReference type="InterPro" id="IPR052337">
    <property type="entry name" value="SAT4-like"/>
</dbReference>
<feature type="disulfide bond" evidence="14">
    <location>
        <begin position="56"/>
        <end position="89"/>
    </location>
</feature>
<dbReference type="OrthoDB" id="5329176at2759"/>
<evidence type="ECO:0000256" key="10">
    <source>
        <dbReference type="ARBA" id="ARBA00023136"/>
    </source>
</evidence>
<keyword evidence="8 17" id="KW-0732">Signal</keyword>
<dbReference type="EMBL" id="QGMI01000401">
    <property type="protein sequence ID" value="TVY41276.1"/>
    <property type="molecule type" value="Genomic_DNA"/>
</dbReference>
<evidence type="ECO:0000313" key="19">
    <source>
        <dbReference type="EMBL" id="TVY41276.1"/>
    </source>
</evidence>
<keyword evidence="5" id="KW-0964">Secreted</keyword>
<evidence type="ECO:0000256" key="4">
    <source>
        <dbReference type="ARBA" id="ARBA00010031"/>
    </source>
</evidence>
<evidence type="ECO:0000256" key="13">
    <source>
        <dbReference type="ARBA" id="ARBA00038359"/>
    </source>
</evidence>
<protein>
    <submittedName>
        <fullName evidence="19">Satratoxin biosynthesis SC1 cluster protein</fullName>
    </submittedName>
</protein>
<feature type="signal peptide" evidence="17">
    <location>
        <begin position="1"/>
        <end position="16"/>
    </location>
</feature>
<evidence type="ECO:0000256" key="17">
    <source>
        <dbReference type="SAM" id="SignalP"/>
    </source>
</evidence>
<dbReference type="InterPro" id="IPR008427">
    <property type="entry name" value="Extracellular_membr_CFEM_dom"/>
</dbReference>
<dbReference type="InterPro" id="IPR049326">
    <property type="entry name" value="Rhodopsin_dom_fungi"/>
</dbReference>
<evidence type="ECO:0000256" key="9">
    <source>
        <dbReference type="ARBA" id="ARBA00022989"/>
    </source>
</evidence>
<dbReference type="PANTHER" id="PTHR33048:SF131">
    <property type="entry name" value="INTEGRAL MEMBRANE PROTEIN"/>
    <property type="match status" value="1"/>
</dbReference>
<evidence type="ECO:0000256" key="3">
    <source>
        <dbReference type="ARBA" id="ARBA00004613"/>
    </source>
</evidence>
<keyword evidence="10 16" id="KW-0472">Membrane</keyword>